<feature type="signal peptide" evidence="2">
    <location>
        <begin position="1"/>
        <end position="27"/>
    </location>
</feature>
<evidence type="ECO:0008006" key="5">
    <source>
        <dbReference type="Google" id="ProtNLM"/>
    </source>
</evidence>
<keyword evidence="1" id="KW-0472">Membrane</keyword>
<protein>
    <recommendedName>
        <fullName evidence="5">PEGA domain-containing protein</fullName>
    </recommendedName>
</protein>
<accession>A0ABZ2L408</accession>
<dbReference type="Proteomes" id="UP001374803">
    <property type="component" value="Chromosome"/>
</dbReference>
<organism evidence="3 4">
    <name type="scientific">Pendulispora rubella</name>
    <dbReference type="NCBI Taxonomy" id="2741070"/>
    <lineage>
        <taxon>Bacteria</taxon>
        <taxon>Pseudomonadati</taxon>
        <taxon>Myxococcota</taxon>
        <taxon>Myxococcia</taxon>
        <taxon>Myxococcales</taxon>
        <taxon>Sorangiineae</taxon>
        <taxon>Pendulisporaceae</taxon>
        <taxon>Pendulispora</taxon>
    </lineage>
</organism>
<keyword evidence="1" id="KW-0812">Transmembrane</keyword>
<gene>
    <name evidence="3" type="ORF">LVJ94_52275</name>
</gene>
<name>A0ABZ2L408_9BACT</name>
<reference evidence="3" key="1">
    <citation type="submission" date="2021-12" db="EMBL/GenBank/DDBJ databases">
        <title>Discovery of the Pendulisporaceae a myxobacterial family with distinct sporulation behavior and unique specialized metabolism.</title>
        <authorList>
            <person name="Garcia R."/>
            <person name="Popoff A."/>
            <person name="Bader C.D."/>
            <person name="Loehr J."/>
            <person name="Walesch S."/>
            <person name="Walt C."/>
            <person name="Boldt J."/>
            <person name="Bunk B."/>
            <person name="Haeckl F.J.F.P.J."/>
            <person name="Gunesch A.P."/>
            <person name="Birkelbach J."/>
            <person name="Nuebel U."/>
            <person name="Pietschmann T."/>
            <person name="Bach T."/>
            <person name="Mueller R."/>
        </authorList>
    </citation>
    <scope>NUCLEOTIDE SEQUENCE</scope>
    <source>
        <strain evidence="3">MSr11367</strain>
    </source>
</reference>
<sequence length="273" mass="28792">MRAGVGRWSVCVGAILASFPAAPVARAAEPGDAAKARCAASYEAAQMLRREERLSAARAELLVCEETCPEKLAEDCAKWRGELAHLMPTARFFVRDAEGRPLGGVRVAVDGHAIDGAADEASVLVEPGRHVFRFERQGYFPAEVRSEFHVGERDHVVHVVLASIAPVQASAARTSFGAAPRPAPRASRTPSYVLGGIGLAALATAGGLALKGYADRASLRDSCAPTCEQSDIDSIRTLWWVAAGVAVAGATSIGVAIVLWPREPSVALTVPFR</sequence>
<dbReference type="EMBL" id="CP089983">
    <property type="protein sequence ID" value="WXB05462.1"/>
    <property type="molecule type" value="Genomic_DNA"/>
</dbReference>
<keyword evidence="2" id="KW-0732">Signal</keyword>
<feature type="transmembrane region" description="Helical" evidence="1">
    <location>
        <begin position="238"/>
        <end position="260"/>
    </location>
</feature>
<evidence type="ECO:0000256" key="1">
    <source>
        <dbReference type="SAM" id="Phobius"/>
    </source>
</evidence>
<dbReference type="RefSeq" id="WP_394835107.1">
    <property type="nucleotide sequence ID" value="NZ_CP089929.1"/>
</dbReference>
<keyword evidence="1" id="KW-1133">Transmembrane helix</keyword>
<feature type="transmembrane region" description="Helical" evidence="1">
    <location>
        <begin position="192"/>
        <end position="210"/>
    </location>
</feature>
<evidence type="ECO:0000313" key="4">
    <source>
        <dbReference type="Proteomes" id="UP001374803"/>
    </source>
</evidence>
<evidence type="ECO:0000256" key="2">
    <source>
        <dbReference type="SAM" id="SignalP"/>
    </source>
</evidence>
<evidence type="ECO:0000313" key="3">
    <source>
        <dbReference type="EMBL" id="WXB05462.1"/>
    </source>
</evidence>
<proteinExistence type="predicted"/>
<feature type="chain" id="PRO_5047550562" description="PEGA domain-containing protein" evidence="2">
    <location>
        <begin position="28"/>
        <end position="273"/>
    </location>
</feature>
<keyword evidence="4" id="KW-1185">Reference proteome</keyword>